<keyword evidence="1" id="KW-0472">Membrane</keyword>
<proteinExistence type="predicted"/>
<dbReference type="Proteomes" id="UP000288805">
    <property type="component" value="Unassembled WGS sequence"/>
</dbReference>
<comment type="caution">
    <text evidence="2">The sequence shown here is derived from an EMBL/GenBank/DDBJ whole genome shotgun (WGS) entry which is preliminary data.</text>
</comment>
<dbReference type="InterPro" id="IPR036691">
    <property type="entry name" value="Endo/exonu/phosph_ase_sf"/>
</dbReference>
<dbReference type="EMBL" id="QGNW01001229">
    <property type="protein sequence ID" value="RVW49328.1"/>
    <property type="molecule type" value="Genomic_DNA"/>
</dbReference>
<feature type="transmembrane region" description="Helical" evidence="1">
    <location>
        <begin position="306"/>
        <end position="326"/>
    </location>
</feature>
<evidence type="ECO:0000256" key="1">
    <source>
        <dbReference type="SAM" id="Phobius"/>
    </source>
</evidence>
<accession>A0A438ENY9</accession>
<feature type="transmembrane region" description="Helical" evidence="1">
    <location>
        <begin position="198"/>
        <end position="222"/>
    </location>
</feature>
<sequence>MLVCCGIEVFPNLGGGNRWEATRNRLGGKLQGIILEGSRGFSSWIWFEDLSFSCLLEGVEACWREERVGRFVKCWEDEGRKFRMKRRADEAGRPLWLRSYVLLVLVPLLKPRRGRLGDVIWLQLGGRELRSREKQLGHCLVGQWGEVSNSISELAMLRSWRVRHWKFEEGIEYYIGRHNSFFIALMGHGLSKARWERLTWVVTVGCGFLMFCSTTVVGSATVGVGSGSTEYEAQDLIGVACHVQVVKSGQRGCIRSVLDSGAHGVKGLALERMVGLTQVSDCGSLREVRAFGESVLVKEWMADKELLGALFLCLVLFAPLGLGFSFSSFSRVEKVLVVAGMGHDALVGPIDKEGEVAFDSLGVILADERVRDCLPMLELGDEEGADGAFLVRELGGGLVEEEGRALDSWMMSCLVNFCHNLEVYGPMLKKEREGFWVELGAIRGLWSNTWYVILELKDLPLYGGPFTWSGVLNNQFKSRLDCYMVFEDWECYFTGVVQYVLLRPVSNHFLILLDGGGLRREENEIKGVVKAFQNLLITTEDWRPGVSELSFERPNGFSITFWQFSWEFVKDERGGAEDLRDCKPISLVGGLCKWLANRLKMVVAKVISKAQNAFVEEKVYDHGDLSFLFSIMDEMGFEEKWIGWIKWCISTTSFSVLVNGTPSDNVEDLAAELGCKVRSLSSSYLGMPLGATFKSVATWDGGWSDRGLSRFKEIFCGEVGLLSGNLIFCIQGGLGEGCLEFLRWKGELEPFVFRPFNDWEVDDVESSLLCWHRKRVQRDEEDEVLWMETKSGKFSVESLYKALESGCLACFLLQLNQHFWVGLSPLWVKSERKFGEQASYVFPRRFGRQEIELPLNTMCFPSKG</sequence>
<dbReference type="AlphaFoldDB" id="A0A438ENY9"/>
<gene>
    <name evidence="2" type="ORF">CK203_073225</name>
</gene>
<dbReference type="SUPFAM" id="SSF56219">
    <property type="entry name" value="DNase I-like"/>
    <property type="match status" value="1"/>
</dbReference>
<reference evidence="2 3" key="1">
    <citation type="journal article" date="2018" name="PLoS Genet.">
        <title>Population sequencing reveals clonal diversity and ancestral inbreeding in the grapevine cultivar Chardonnay.</title>
        <authorList>
            <person name="Roach M.J."/>
            <person name="Johnson D.L."/>
            <person name="Bohlmann J."/>
            <person name="van Vuuren H.J."/>
            <person name="Jones S.J."/>
            <person name="Pretorius I.S."/>
            <person name="Schmidt S.A."/>
            <person name="Borneman A.R."/>
        </authorList>
    </citation>
    <scope>NUCLEOTIDE SEQUENCE [LARGE SCALE GENOMIC DNA]</scope>
    <source>
        <strain evidence="3">cv. Chardonnay</strain>
        <tissue evidence="2">Leaf</tissue>
    </source>
</reference>
<organism evidence="2 3">
    <name type="scientific">Vitis vinifera</name>
    <name type="common">Grape</name>
    <dbReference type="NCBI Taxonomy" id="29760"/>
    <lineage>
        <taxon>Eukaryota</taxon>
        <taxon>Viridiplantae</taxon>
        <taxon>Streptophyta</taxon>
        <taxon>Embryophyta</taxon>
        <taxon>Tracheophyta</taxon>
        <taxon>Spermatophyta</taxon>
        <taxon>Magnoliopsida</taxon>
        <taxon>eudicotyledons</taxon>
        <taxon>Gunneridae</taxon>
        <taxon>Pentapetalae</taxon>
        <taxon>rosids</taxon>
        <taxon>Vitales</taxon>
        <taxon>Vitaceae</taxon>
        <taxon>Viteae</taxon>
        <taxon>Vitis</taxon>
    </lineage>
</organism>
<evidence type="ECO:0000313" key="2">
    <source>
        <dbReference type="EMBL" id="RVW49328.1"/>
    </source>
</evidence>
<keyword evidence="1" id="KW-1133">Transmembrane helix</keyword>
<protein>
    <submittedName>
        <fullName evidence="2">Uncharacterized protein</fullName>
    </submittedName>
</protein>
<evidence type="ECO:0000313" key="3">
    <source>
        <dbReference type="Proteomes" id="UP000288805"/>
    </source>
</evidence>
<name>A0A438ENY9_VITVI</name>
<keyword evidence="1" id="KW-0812">Transmembrane</keyword>